<protein>
    <submittedName>
        <fullName evidence="1">Uncharacterized protein</fullName>
    </submittedName>
</protein>
<reference evidence="1" key="1">
    <citation type="submission" date="2023-11" db="EMBL/GenBank/DDBJ databases">
        <authorList>
            <person name="De Vega J J."/>
            <person name="De Vega J J."/>
        </authorList>
    </citation>
    <scope>NUCLEOTIDE SEQUENCE</scope>
</reference>
<evidence type="ECO:0000313" key="2">
    <source>
        <dbReference type="Proteomes" id="UP001295794"/>
    </source>
</evidence>
<dbReference type="Proteomes" id="UP001295794">
    <property type="component" value="Unassembled WGS sequence"/>
</dbReference>
<sequence>MIVTKLSNALSSTSHVSQVGLPRRFRRTYASYLSAARFSLSKIIFFLSCSGSPFSSCVNSVSISQSSRSGHILRSRFFINFSCGMESFRGGRSPDIPPNLCVSQNLCGSISWPSTLRCTSPPPSRTVPSR</sequence>
<keyword evidence="2" id="KW-1185">Reference proteome</keyword>
<organism evidence="1 2">
    <name type="scientific">Mycena citricolor</name>
    <dbReference type="NCBI Taxonomy" id="2018698"/>
    <lineage>
        <taxon>Eukaryota</taxon>
        <taxon>Fungi</taxon>
        <taxon>Dikarya</taxon>
        <taxon>Basidiomycota</taxon>
        <taxon>Agaricomycotina</taxon>
        <taxon>Agaricomycetes</taxon>
        <taxon>Agaricomycetidae</taxon>
        <taxon>Agaricales</taxon>
        <taxon>Marasmiineae</taxon>
        <taxon>Mycenaceae</taxon>
        <taxon>Mycena</taxon>
    </lineage>
</organism>
<comment type="caution">
    <text evidence="1">The sequence shown here is derived from an EMBL/GenBank/DDBJ whole genome shotgun (WGS) entry which is preliminary data.</text>
</comment>
<evidence type="ECO:0000313" key="1">
    <source>
        <dbReference type="EMBL" id="CAK5267470.1"/>
    </source>
</evidence>
<proteinExistence type="predicted"/>
<feature type="non-terminal residue" evidence="1">
    <location>
        <position position="130"/>
    </location>
</feature>
<accession>A0AAD2H3N6</accession>
<dbReference type="AlphaFoldDB" id="A0AAD2H3N6"/>
<dbReference type="EMBL" id="CAVNYO010000123">
    <property type="protein sequence ID" value="CAK5267470.1"/>
    <property type="molecule type" value="Genomic_DNA"/>
</dbReference>
<name>A0AAD2H3N6_9AGAR</name>
<gene>
    <name evidence="1" type="ORF">MYCIT1_LOCUS10004</name>
</gene>